<evidence type="ECO:0000313" key="2">
    <source>
        <dbReference type="Proteomes" id="UP000019491"/>
    </source>
</evidence>
<proteinExistence type="predicted"/>
<dbReference type="RefSeq" id="WP_037232016.1">
    <property type="nucleotide sequence ID" value="NZ_BAWF01000022.1"/>
</dbReference>
<organism evidence="1 2">
    <name type="scientific">Rhodococcus wratislaviensis NBRC 100605</name>
    <dbReference type="NCBI Taxonomy" id="1219028"/>
    <lineage>
        <taxon>Bacteria</taxon>
        <taxon>Bacillati</taxon>
        <taxon>Actinomycetota</taxon>
        <taxon>Actinomycetes</taxon>
        <taxon>Mycobacteriales</taxon>
        <taxon>Nocardiaceae</taxon>
        <taxon>Rhodococcus</taxon>
    </lineage>
</organism>
<dbReference type="AlphaFoldDB" id="X0Q4M9"/>
<reference evidence="1 2" key="1">
    <citation type="submission" date="2014-02" db="EMBL/GenBank/DDBJ databases">
        <title>Whole genome shotgun sequence of Rhodococcus wratislaviensis NBRC 100605.</title>
        <authorList>
            <person name="Hosoyama A."/>
            <person name="Tsuchikane K."/>
            <person name="Yoshida I."/>
            <person name="Ohji S."/>
            <person name="Ichikawa N."/>
            <person name="Yamazoe A."/>
            <person name="Fujita N."/>
        </authorList>
    </citation>
    <scope>NUCLEOTIDE SEQUENCE [LARGE SCALE GENOMIC DNA]</scope>
    <source>
        <strain evidence="1 2">NBRC 100605</strain>
    </source>
</reference>
<protein>
    <recommendedName>
        <fullName evidence="3">Oxidoreductase</fullName>
    </recommendedName>
</protein>
<gene>
    <name evidence="1" type="ORF">RW1_022_00220</name>
</gene>
<evidence type="ECO:0000313" key="1">
    <source>
        <dbReference type="EMBL" id="GAF45446.1"/>
    </source>
</evidence>
<dbReference type="EMBL" id="BAWF01000022">
    <property type="protein sequence ID" value="GAF45446.1"/>
    <property type="molecule type" value="Genomic_DNA"/>
</dbReference>
<keyword evidence="2" id="KW-1185">Reference proteome</keyword>
<dbReference type="Proteomes" id="UP000019491">
    <property type="component" value="Unassembled WGS sequence"/>
</dbReference>
<evidence type="ECO:0008006" key="3">
    <source>
        <dbReference type="Google" id="ProtNLM"/>
    </source>
</evidence>
<name>X0Q4M9_RHOWR</name>
<sequence length="66" mass="6858">MTRAIIYASAGDPAAVLEATEIPDARTRTIQVEVRAFPIQTSSAPTRLDQISAAAQHVAAPGKSAP</sequence>
<comment type="caution">
    <text evidence="1">The sequence shown here is derived from an EMBL/GenBank/DDBJ whole genome shotgun (WGS) entry which is preliminary data.</text>
</comment>
<accession>X0Q4M9</accession>